<proteinExistence type="predicted"/>
<organism evidence="1 2">
    <name type="scientific">Schistosoma margrebowiei</name>
    <dbReference type="NCBI Taxonomy" id="48269"/>
    <lineage>
        <taxon>Eukaryota</taxon>
        <taxon>Metazoa</taxon>
        <taxon>Spiralia</taxon>
        <taxon>Lophotrochozoa</taxon>
        <taxon>Platyhelminthes</taxon>
        <taxon>Trematoda</taxon>
        <taxon>Digenea</taxon>
        <taxon>Strigeidida</taxon>
        <taxon>Schistosomatoidea</taxon>
        <taxon>Schistosomatidae</taxon>
        <taxon>Schistosoma</taxon>
    </lineage>
</organism>
<evidence type="ECO:0000313" key="2">
    <source>
        <dbReference type="Proteomes" id="UP000277204"/>
    </source>
</evidence>
<dbReference type="AlphaFoldDB" id="A0A3P7YJU7"/>
<reference evidence="1 2" key="1">
    <citation type="submission" date="2018-11" db="EMBL/GenBank/DDBJ databases">
        <authorList>
            <consortium name="Pathogen Informatics"/>
        </authorList>
    </citation>
    <scope>NUCLEOTIDE SEQUENCE [LARGE SCALE GENOMIC DNA]</scope>
    <source>
        <strain evidence="1 2">Zambia</strain>
    </source>
</reference>
<protein>
    <submittedName>
        <fullName evidence="1">Uncharacterized protein</fullName>
    </submittedName>
</protein>
<name>A0A3P7YJU7_9TREM</name>
<evidence type="ECO:0000313" key="1">
    <source>
        <dbReference type="EMBL" id="VDO64903.1"/>
    </source>
</evidence>
<accession>A0A3P7YJU7</accession>
<dbReference type="EMBL" id="UZAI01001742">
    <property type="protein sequence ID" value="VDO64903.1"/>
    <property type="molecule type" value="Genomic_DNA"/>
</dbReference>
<sequence length="48" mass="5343">MQINKLDSVGIGRAQTKLRHYESSSNNQLNGTCHCTSTSLIMKRHLAV</sequence>
<dbReference type="Proteomes" id="UP000277204">
    <property type="component" value="Unassembled WGS sequence"/>
</dbReference>
<gene>
    <name evidence="1" type="ORF">SMRZ_LOCUS5180</name>
</gene>
<keyword evidence="2" id="KW-1185">Reference proteome</keyword>